<feature type="transmembrane region" description="Helical" evidence="1">
    <location>
        <begin position="144"/>
        <end position="160"/>
    </location>
</feature>
<proteinExistence type="predicted"/>
<evidence type="ECO:0008006" key="4">
    <source>
        <dbReference type="Google" id="ProtNLM"/>
    </source>
</evidence>
<reference evidence="2 3" key="1">
    <citation type="journal article" date="2009" name="Stand. Genomic Sci.">
        <title>Complete genome sequence of Jonesia denitrificans type strain (Prevot 55134).</title>
        <authorList>
            <person name="Pukall R."/>
            <person name="Gehrich-Schroter G."/>
            <person name="Lapidus A."/>
            <person name="Nolan M."/>
            <person name="Glavina Del Rio T."/>
            <person name="Lucas S."/>
            <person name="Chen F."/>
            <person name="Tice H."/>
            <person name="Pitluck S."/>
            <person name="Cheng J.F."/>
            <person name="Copeland A."/>
            <person name="Saunders E."/>
            <person name="Brettin T."/>
            <person name="Detter J.C."/>
            <person name="Bruce D."/>
            <person name="Goodwin L."/>
            <person name="Pati A."/>
            <person name="Ivanova N."/>
            <person name="Mavromatis K."/>
            <person name="Ovchinnikova G."/>
            <person name="Chen A."/>
            <person name="Palaniappan K."/>
            <person name="Land M."/>
            <person name="Hauser L."/>
            <person name="Chang Y.J."/>
            <person name="Jeffries C.D."/>
            <person name="Chain P."/>
            <person name="Goker M."/>
            <person name="Bristow J."/>
            <person name="Eisen J.A."/>
            <person name="Markowitz V."/>
            <person name="Hugenholtz P."/>
            <person name="Kyrpides N.C."/>
            <person name="Klenk H.P."/>
            <person name="Han C."/>
        </authorList>
    </citation>
    <scope>NUCLEOTIDE SEQUENCE [LARGE SCALE GENOMIC DNA]</scope>
    <source>
        <strain evidence="3">ATCC 14870 / DSM 20603 / BCRC 15368 / CIP 55.134 / JCM 11481 / NBRC 15587 / NCTC 10816 / Prevot 55134</strain>
    </source>
</reference>
<evidence type="ECO:0000313" key="2">
    <source>
        <dbReference type="EMBL" id="ACV08055.1"/>
    </source>
</evidence>
<gene>
    <name evidence="2" type="ordered locus">Jden_0387</name>
</gene>
<organism evidence="2 3">
    <name type="scientific">Jonesia denitrificans (strain ATCC 14870 / DSM 20603 / BCRC 15368 / CIP 55.134 / JCM 11481 / NBRC 15587 / NCTC 10816 / Prevot 55134)</name>
    <name type="common">Listeria denitrificans</name>
    <dbReference type="NCBI Taxonomy" id="471856"/>
    <lineage>
        <taxon>Bacteria</taxon>
        <taxon>Bacillati</taxon>
        <taxon>Actinomycetota</taxon>
        <taxon>Actinomycetes</taxon>
        <taxon>Micrococcales</taxon>
        <taxon>Jonesiaceae</taxon>
        <taxon>Jonesia</taxon>
    </lineage>
</organism>
<sequence>MATPMTPTPTPAPRRNIIGDFIRGALIGLVETIPGVSGGTVALITGIYEDVLESGNEVIAALRALITGPTRAELFRYHMSRVNWRLVIPVLVGMLTAVFTLAGPVSSAVENHPEITRALFFGLVAGSVWVPIRLAGSGFTVREGIIGLATAVATFLLLGLPATQLEPTGWMIVLAASIAVCALLLPGLSGSFLLLTVGLYQPTLQAVDDRNFGYLGLFMIGALVGLVVIVKALRVLLHRWHRETMIALAGLMVGALRTLWPWQHDEGRGLMAPGDNWVSLTAICLGGVVLVAITLVIDHRIQSRALKNTAAAEPAQSPAL</sequence>
<dbReference type="eggNOG" id="COG2035">
    <property type="taxonomic scope" value="Bacteria"/>
</dbReference>
<dbReference type="Proteomes" id="UP000000628">
    <property type="component" value="Chromosome"/>
</dbReference>
<dbReference type="HOGENOM" id="CLU_055621_0_0_11"/>
<dbReference type="STRING" id="471856.Jden_0387"/>
<evidence type="ECO:0000256" key="1">
    <source>
        <dbReference type="SAM" id="Phobius"/>
    </source>
</evidence>
<dbReference type="AlphaFoldDB" id="C7QZP9"/>
<dbReference type="PANTHER" id="PTHR37308">
    <property type="entry name" value="INTEGRAL MEMBRANE PROTEIN"/>
    <property type="match status" value="1"/>
</dbReference>
<dbReference type="KEGG" id="jde:Jden_0387"/>
<feature type="transmembrane region" description="Helical" evidence="1">
    <location>
        <begin position="277"/>
        <end position="297"/>
    </location>
</feature>
<evidence type="ECO:0000313" key="3">
    <source>
        <dbReference type="Proteomes" id="UP000000628"/>
    </source>
</evidence>
<feature type="transmembrane region" description="Helical" evidence="1">
    <location>
        <begin position="172"/>
        <end position="200"/>
    </location>
</feature>
<keyword evidence="1" id="KW-1133">Transmembrane helix</keyword>
<feature type="transmembrane region" description="Helical" evidence="1">
    <location>
        <begin position="212"/>
        <end position="233"/>
    </location>
</feature>
<keyword evidence="3" id="KW-1185">Reference proteome</keyword>
<protein>
    <recommendedName>
        <fullName evidence="4">Integral membrane protein</fullName>
    </recommendedName>
</protein>
<dbReference type="PANTHER" id="PTHR37308:SF1">
    <property type="entry name" value="POLYPRENYL-PHOSPHATE TRANSPORTER"/>
    <property type="match status" value="1"/>
</dbReference>
<feature type="transmembrane region" description="Helical" evidence="1">
    <location>
        <begin position="84"/>
        <end position="103"/>
    </location>
</feature>
<name>C7QZP9_JONDD</name>
<feature type="transmembrane region" description="Helical" evidence="1">
    <location>
        <begin position="115"/>
        <end position="132"/>
    </location>
</feature>
<keyword evidence="1" id="KW-0472">Membrane</keyword>
<keyword evidence="1" id="KW-0812">Transmembrane</keyword>
<dbReference type="EMBL" id="CP001706">
    <property type="protein sequence ID" value="ACV08055.1"/>
    <property type="molecule type" value="Genomic_DNA"/>
</dbReference>
<accession>C7QZP9</accession>
<dbReference type="InterPro" id="IPR007163">
    <property type="entry name" value="VCA0040-like"/>
</dbReference>
<dbReference type="Pfam" id="PF04018">
    <property type="entry name" value="VCA0040-like"/>
    <property type="match status" value="1"/>
</dbReference>